<comment type="caution">
    <text evidence="1">The sequence shown here is derived from an EMBL/GenBank/DDBJ whole genome shotgun (WGS) entry which is preliminary data.</text>
</comment>
<name>A0A3D9IPV0_9BACL</name>
<evidence type="ECO:0000313" key="1">
    <source>
        <dbReference type="EMBL" id="RED63813.1"/>
    </source>
</evidence>
<dbReference type="Proteomes" id="UP000256869">
    <property type="component" value="Unassembled WGS sequence"/>
</dbReference>
<dbReference type="EMBL" id="QRDY01000003">
    <property type="protein sequence ID" value="RED63813.1"/>
    <property type="molecule type" value="Genomic_DNA"/>
</dbReference>
<reference evidence="1 2" key="1">
    <citation type="submission" date="2018-07" db="EMBL/GenBank/DDBJ databases">
        <title>Genomic Encyclopedia of Type Strains, Phase III (KMG-III): the genomes of soil and plant-associated and newly described type strains.</title>
        <authorList>
            <person name="Whitman W."/>
        </authorList>
    </citation>
    <scope>NUCLEOTIDE SEQUENCE [LARGE SCALE GENOMIC DNA]</scope>
    <source>
        <strain evidence="1 2">CECT 8236</strain>
    </source>
</reference>
<proteinExistence type="predicted"/>
<gene>
    <name evidence="1" type="ORF">DFP95_10353</name>
</gene>
<keyword evidence="2" id="KW-1185">Reference proteome</keyword>
<accession>A0A3D9IPV0</accession>
<dbReference type="AlphaFoldDB" id="A0A3D9IPV0"/>
<sequence>MSFCCGASMIGTKGTLKHYRTRIHNVPILFCPVCHRIEVHYLVENEYEILAEYAHGDGASEVDFHDYVDESDKALHENCVNNEDEDPMQIVQSQIDMSLDLMTFAKEIADSEWEQQLKKRLIVLSQRRHKLKLKRTPGGTI</sequence>
<evidence type="ECO:0000313" key="2">
    <source>
        <dbReference type="Proteomes" id="UP000256869"/>
    </source>
</evidence>
<dbReference type="RefSeq" id="WP_115991930.1">
    <property type="nucleotide sequence ID" value="NZ_QRDY01000003.1"/>
</dbReference>
<evidence type="ECO:0008006" key="3">
    <source>
        <dbReference type="Google" id="ProtNLM"/>
    </source>
</evidence>
<dbReference type="OrthoDB" id="2381339at2"/>
<protein>
    <recommendedName>
        <fullName evidence="3">YgiT-type zinc finger domain-containing protein</fullName>
    </recommendedName>
</protein>
<organism evidence="1 2">
    <name type="scientific">Cohnella lupini</name>
    <dbReference type="NCBI Taxonomy" id="1294267"/>
    <lineage>
        <taxon>Bacteria</taxon>
        <taxon>Bacillati</taxon>
        <taxon>Bacillota</taxon>
        <taxon>Bacilli</taxon>
        <taxon>Bacillales</taxon>
        <taxon>Paenibacillaceae</taxon>
        <taxon>Cohnella</taxon>
    </lineage>
</organism>